<organismHost>
    <name type="scientific">Lepidoptera</name>
    <name type="common">moths &amp; butterflies</name>
    <dbReference type="NCBI Taxonomy" id="7088"/>
</organismHost>
<dbReference type="EMBL" id="MK503924">
    <property type="protein sequence ID" value="QED40184.1"/>
    <property type="molecule type" value="Genomic_DNA"/>
</dbReference>
<protein>
    <submittedName>
        <fullName evidence="1">Uncharacterized protein</fullName>
    </submittedName>
</protein>
<accession>A0A7G3W7X7</accession>
<dbReference type="Pfam" id="PF04242">
    <property type="entry name" value="DUF424"/>
    <property type="match status" value="1"/>
</dbReference>
<reference evidence="1" key="1">
    <citation type="submission" date="2019-02" db="EMBL/GenBank/DDBJ databases">
        <title>Genetic diversity of Spodoptera frugiperda multiple nucleopolyhedovirus and pathogenicity against corn- and rice-strain S. frugiperda larvae.</title>
        <authorList>
            <person name="Harrison R.L."/>
            <person name="Rowley D.L."/>
            <person name="Popham H.J."/>
        </authorList>
    </citation>
    <scope>NUCLEOTIDE SEQUENCE</scope>
    <source>
        <strain evidence="1">IIBBL BCIPV 459</strain>
    </source>
</reference>
<evidence type="ECO:0000313" key="1">
    <source>
        <dbReference type="EMBL" id="QED40184.1"/>
    </source>
</evidence>
<name>A0A7G3W7X7_NPVSF</name>
<sequence length="133" mass="15064">MEFTTGDLLKNTSYSSKHYKRFDHYMTLINFCKGVISNNVHVDSVKQLEKLNLRVDPLTDYITNIFDYDMYIKDGNVDTIYVMKVEDKSIAGTISVDFTNDDIKFTVVTPTTSSSSSSSAPPLQENTITIVKE</sequence>
<organism evidence="1">
    <name type="scientific">Spodoptera frugiperda nuclear polyhedrosis virus</name>
    <name type="common">SfNPV</name>
    <dbReference type="NCBI Taxonomy" id="10455"/>
    <lineage>
        <taxon>Viruses</taxon>
        <taxon>Viruses incertae sedis</taxon>
        <taxon>Naldaviricetes</taxon>
        <taxon>Lefavirales</taxon>
        <taxon>Baculoviridae</taxon>
        <taxon>Alphabaculovirus</taxon>
        <taxon>Alphabaculovirus spofrugiperdae</taxon>
    </lineage>
</organism>
<dbReference type="InterPro" id="IPR007355">
    <property type="entry name" value="DUF424"/>
</dbReference>
<proteinExistence type="predicted"/>